<dbReference type="SMART" id="SM00257">
    <property type="entry name" value="LysM"/>
    <property type="match status" value="2"/>
</dbReference>
<dbReference type="Pfam" id="PF01476">
    <property type="entry name" value="LysM"/>
    <property type="match status" value="2"/>
</dbReference>
<evidence type="ECO:0000259" key="3">
    <source>
        <dbReference type="PROSITE" id="PS51782"/>
    </source>
</evidence>
<dbReference type="PANTHER" id="PTHR21666:SF289">
    <property type="entry name" value="L-ALA--D-GLU ENDOPEPTIDASE"/>
    <property type="match status" value="1"/>
</dbReference>
<dbReference type="PROSITE" id="PS51782">
    <property type="entry name" value="LYSM"/>
    <property type="match status" value="2"/>
</dbReference>
<keyword evidence="2" id="KW-1133">Transmembrane helix</keyword>
<dbReference type="Pfam" id="PF01551">
    <property type="entry name" value="Peptidase_M23"/>
    <property type="match status" value="1"/>
</dbReference>
<dbReference type="SUPFAM" id="SSF54106">
    <property type="entry name" value="LysM domain"/>
    <property type="match status" value="1"/>
</dbReference>
<protein>
    <recommendedName>
        <fullName evidence="3">LysM domain-containing protein</fullName>
    </recommendedName>
</protein>
<dbReference type="InterPro" id="IPR036779">
    <property type="entry name" value="LysM_dom_sf"/>
</dbReference>
<dbReference type="PANTHER" id="PTHR21666">
    <property type="entry name" value="PEPTIDASE-RELATED"/>
    <property type="match status" value="1"/>
</dbReference>
<feature type="transmembrane region" description="Helical" evidence="2">
    <location>
        <begin position="35"/>
        <end position="58"/>
    </location>
</feature>
<dbReference type="AlphaFoldDB" id="A0A2M8QGM7"/>
<dbReference type="InterPro" id="IPR050570">
    <property type="entry name" value="Cell_wall_metabolism_enzyme"/>
</dbReference>
<comment type="caution">
    <text evidence="4">The sequence shown here is derived from an EMBL/GenBank/DDBJ whole genome shotgun (WGS) entry which is preliminary data.</text>
</comment>
<dbReference type="GO" id="GO:0004222">
    <property type="term" value="F:metalloendopeptidase activity"/>
    <property type="evidence" value="ECO:0007669"/>
    <property type="project" value="TreeGrafter"/>
</dbReference>
<accession>A0A2M8QGM7</accession>
<dbReference type="CDD" id="cd00118">
    <property type="entry name" value="LysM"/>
    <property type="match status" value="1"/>
</dbReference>
<evidence type="ECO:0000256" key="1">
    <source>
        <dbReference type="ARBA" id="ARBA00022729"/>
    </source>
</evidence>
<feature type="domain" description="LysM" evidence="3">
    <location>
        <begin position="129"/>
        <end position="176"/>
    </location>
</feature>
<sequence>MKRRSRYELPSQDLRALPKLQPRRPQHAALSLSRYLAHFFVLTILVGAGLLASARLIVPANAEPEGSRSPFSLPGVREINRSIRATIEPAVIGGLPEANPDLIQRDFVLPGGDSSALAGSASKRPRQLNTYSVVAGDTLFGIALKFGLTPETILWSNYKTLKDNPDLLSIGQQLIIPPENGLIVDVEEGDTIDGLARRFRVPPERIVNEPINGLRDINQPLRIGQIIYVPGGERETVIWQVPKPVEVRRTTAGVRVYRVGVCGEVAIPPLGTGTFVWPANRRYLSGYNFSNVHPGLDIAGRLGEPIYASDAGTVIYAGYSLNAAGRPVGYGQYVVLDHGNGYQTLYAHASRLYVQCGQQVQRGAVIAAIGSVGRSTGPHLHYEIRYGGRAVNPWSLLP</sequence>
<name>A0A2M8QGM7_9CHLR</name>
<dbReference type="Gene3D" id="3.10.350.10">
    <property type="entry name" value="LysM domain"/>
    <property type="match status" value="2"/>
</dbReference>
<dbReference type="CDD" id="cd12797">
    <property type="entry name" value="M23_peptidase"/>
    <property type="match status" value="1"/>
</dbReference>
<keyword evidence="2" id="KW-0472">Membrane</keyword>
<dbReference type="EMBL" id="PGTN01000003">
    <property type="protein sequence ID" value="PJF48956.1"/>
    <property type="molecule type" value="Genomic_DNA"/>
</dbReference>
<keyword evidence="2" id="KW-0812">Transmembrane</keyword>
<dbReference type="Proteomes" id="UP000230790">
    <property type="component" value="Unassembled WGS sequence"/>
</dbReference>
<organism evidence="4 5">
    <name type="scientific">Candidatus Thermofonsia Clade 3 bacterium</name>
    <dbReference type="NCBI Taxonomy" id="2364212"/>
    <lineage>
        <taxon>Bacteria</taxon>
        <taxon>Bacillati</taxon>
        <taxon>Chloroflexota</taxon>
        <taxon>Candidatus Thermofontia</taxon>
        <taxon>Candidatus Thermofonsia Clade 3</taxon>
    </lineage>
</organism>
<reference evidence="4 5" key="1">
    <citation type="submission" date="2017-11" db="EMBL/GenBank/DDBJ databases">
        <title>Evolution of Phototrophy in the Chloroflexi Phylum Driven by Horizontal Gene Transfer.</title>
        <authorList>
            <person name="Ward L.M."/>
            <person name="Hemp J."/>
            <person name="Shih P.M."/>
            <person name="Mcglynn S.E."/>
            <person name="Fischer W."/>
        </authorList>
    </citation>
    <scope>NUCLEOTIDE SEQUENCE [LARGE SCALE GENOMIC DNA]</scope>
    <source>
        <strain evidence="4">JP3_7</strain>
    </source>
</reference>
<feature type="domain" description="LysM" evidence="3">
    <location>
        <begin position="182"/>
        <end position="229"/>
    </location>
</feature>
<dbReference type="SUPFAM" id="SSF51261">
    <property type="entry name" value="Duplicated hybrid motif"/>
    <property type="match status" value="1"/>
</dbReference>
<gene>
    <name evidence="4" type="ORF">CUN48_00945</name>
</gene>
<dbReference type="Gene3D" id="2.70.70.10">
    <property type="entry name" value="Glucose Permease (Domain IIA)"/>
    <property type="match status" value="1"/>
</dbReference>
<proteinExistence type="predicted"/>
<evidence type="ECO:0000313" key="4">
    <source>
        <dbReference type="EMBL" id="PJF48956.1"/>
    </source>
</evidence>
<dbReference type="InterPro" id="IPR016047">
    <property type="entry name" value="M23ase_b-sheet_dom"/>
</dbReference>
<keyword evidence="1" id="KW-0732">Signal</keyword>
<dbReference type="InterPro" id="IPR011055">
    <property type="entry name" value="Dup_hybrid_motif"/>
</dbReference>
<evidence type="ECO:0000256" key="2">
    <source>
        <dbReference type="SAM" id="Phobius"/>
    </source>
</evidence>
<evidence type="ECO:0000313" key="5">
    <source>
        <dbReference type="Proteomes" id="UP000230790"/>
    </source>
</evidence>
<dbReference type="InterPro" id="IPR018392">
    <property type="entry name" value="LysM"/>
</dbReference>